<evidence type="ECO:0000256" key="3">
    <source>
        <dbReference type="ARBA" id="ARBA00022448"/>
    </source>
</evidence>
<dbReference type="InterPro" id="IPR019899">
    <property type="entry name" value="Na/solute_symporter_VC_2705"/>
</dbReference>
<dbReference type="GeneID" id="61751383"/>
<feature type="transmembrane region" description="Helical" evidence="8">
    <location>
        <begin position="183"/>
        <end position="206"/>
    </location>
</feature>
<dbReference type="GO" id="GO:0005886">
    <property type="term" value="C:plasma membrane"/>
    <property type="evidence" value="ECO:0007669"/>
    <property type="project" value="TreeGrafter"/>
</dbReference>
<sequence length="539" mass="60932">MELQSLIYLFVGISFTIYFGIALWTKSTSTKDFYIVKKANNKTISNGLSIAVDFISAATFISFAGIFLYSYSLTNYIIVGIISGFFILIFIIAPKIREKNELSIPSFFDIKYSSLEIKKLSAFIILAISFLYLCAQIKATGIIFSRIFQIEFTLALLFASILTFFYATIFGKKEFSYSYILQYIIILFSFATPIIFLTISLTNSFIPQLAIFSSIQNTENLVVEIQNSFNISLKESSFLTTTFLTISLALGVATLPHILTKFFHTSSVENSKKSAIWATVFIALIYSFLISLPALSYINFSKNISNVEYKSFIKDEFINDKNEQIYGKWLKTWEDTNLVKYSDENSDNLVTLNELKIDPDTIFLLNSEVNNMPNWVIALVISGALAATLSTITGLLLLIKATLVNEFLPNNKKISKLKLNSILAILIVFATLLQINNSYTILQIVLLAFSISAATLFPTIILTIFKNIDKKSIFFALLISFLFVVIYTIVYNFKVEQSNYFLYLIPESIGIVGAFLNFFIAIIASKFIFSKNKKSKEIR</sequence>
<dbReference type="AlphaFoldDB" id="A0AAD0SNG6"/>
<evidence type="ECO:0000256" key="1">
    <source>
        <dbReference type="ARBA" id="ARBA00004141"/>
    </source>
</evidence>
<evidence type="ECO:0000256" key="8">
    <source>
        <dbReference type="SAM" id="Phobius"/>
    </source>
</evidence>
<feature type="transmembrane region" description="Helical" evidence="8">
    <location>
        <begin position="120"/>
        <end position="144"/>
    </location>
</feature>
<keyword evidence="5 8" id="KW-1133">Transmembrane helix</keyword>
<feature type="transmembrane region" description="Helical" evidence="8">
    <location>
        <begin position="75"/>
        <end position="93"/>
    </location>
</feature>
<dbReference type="Proteomes" id="UP000290580">
    <property type="component" value="Unassembled WGS sequence"/>
</dbReference>
<evidence type="ECO:0000256" key="4">
    <source>
        <dbReference type="ARBA" id="ARBA00022692"/>
    </source>
</evidence>
<evidence type="ECO:0000256" key="6">
    <source>
        <dbReference type="ARBA" id="ARBA00023136"/>
    </source>
</evidence>
<dbReference type="Gene3D" id="1.20.1730.10">
    <property type="entry name" value="Sodium/glucose cotransporter"/>
    <property type="match status" value="1"/>
</dbReference>
<accession>A0AAD0SNG6</accession>
<dbReference type="EMBL" id="NXIC01000002">
    <property type="protein sequence ID" value="RXI26347.1"/>
    <property type="molecule type" value="Genomic_DNA"/>
</dbReference>
<dbReference type="InterPro" id="IPR001734">
    <property type="entry name" value="Na/solute_symporter"/>
</dbReference>
<evidence type="ECO:0000313" key="10">
    <source>
        <dbReference type="EMBL" id="RXI26347.1"/>
    </source>
</evidence>
<dbReference type="EMBL" id="CP032099">
    <property type="protein sequence ID" value="AXX85412.1"/>
    <property type="molecule type" value="Genomic_DNA"/>
</dbReference>
<keyword evidence="6 8" id="KW-0472">Membrane</keyword>
<feature type="transmembrane region" description="Helical" evidence="8">
    <location>
        <begin position="46"/>
        <end position="69"/>
    </location>
</feature>
<keyword evidence="3" id="KW-0813">Transport</keyword>
<dbReference type="InterPro" id="IPR050277">
    <property type="entry name" value="Sodium:Solute_Symporter"/>
</dbReference>
<feature type="transmembrane region" description="Helical" evidence="8">
    <location>
        <begin position="510"/>
        <end position="529"/>
    </location>
</feature>
<feature type="transmembrane region" description="Helical" evidence="8">
    <location>
        <begin position="375"/>
        <end position="399"/>
    </location>
</feature>
<proteinExistence type="inferred from homology"/>
<keyword evidence="12" id="KW-1185">Reference proteome</keyword>
<dbReference type="Pfam" id="PF00474">
    <property type="entry name" value="SSF"/>
    <property type="match status" value="1"/>
</dbReference>
<keyword evidence="4 8" id="KW-0812">Transmembrane</keyword>
<evidence type="ECO:0000256" key="2">
    <source>
        <dbReference type="ARBA" id="ARBA00006434"/>
    </source>
</evidence>
<dbReference type="NCBIfam" id="TIGR03648">
    <property type="entry name" value="Na_symport_lg"/>
    <property type="match status" value="1"/>
</dbReference>
<dbReference type="PANTHER" id="PTHR48086:SF5">
    <property type="entry name" value="NA(+):SOLUTE SYMPORTER (SSF FAMILY)"/>
    <property type="match status" value="1"/>
</dbReference>
<comment type="subcellular location">
    <subcellularLocation>
        <location evidence="1">Membrane</location>
        <topology evidence="1">Multi-pass membrane protein</topology>
    </subcellularLocation>
</comment>
<dbReference type="PROSITE" id="PS50283">
    <property type="entry name" value="NA_SOLUT_SYMP_3"/>
    <property type="match status" value="1"/>
</dbReference>
<feature type="transmembrane region" description="Helical" evidence="8">
    <location>
        <begin position="419"/>
        <end position="435"/>
    </location>
</feature>
<reference evidence="9 11" key="2">
    <citation type="submission" date="2018-08" db="EMBL/GenBank/DDBJ databases">
        <title>Complete genome of the Arcobacter skirrowii type strain LMG 6621.</title>
        <authorList>
            <person name="Miller W.G."/>
            <person name="Yee E."/>
            <person name="Bono J.L."/>
        </authorList>
    </citation>
    <scope>NUCLEOTIDE SEQUENCE [LARGE SCALE GENOMIC DNA]</scope>
    <source>
        <strain evidence="9 11">CCUG 10374</strain>
    </source>
</reference>
<gene>
    <name evidence="9" type="ORF">ASKIR_1641</name>
    <name evidence="10" type="ORF">CP959_05370</name>
</gene>
<evidence type="ECO:0000313" key="11">
    <source>
        <dbReference type="Proteomes" id="UP000262029"/>
    </source>
</evidence>
<evidence type="ECO:0000313" key="12">
    <source>
        <dbReference type="Proteomes" id="UP000290580"/>
    </source>
</evidence>
<feature type="transmembrane region" description="Helical" evidence="8">
    <location>
        <begin position="150"/>
        <end position="171"/>
    </location>
</feature>
<dbReference type="PANTHER" id="PTHR48086">
    <property type="entry name" value="SODIUM/PROLINE SYMPORTER-RELATED"/>
    <property type="match status" value="1"/>
</dbReference>
<dbReference type="RefSeq" id="WP_066349849.1">
    <property type="nucleotide sequence ID" value="NZ_CP032099.1"/>
</dbReference>
<evidence type="ECO:0000313" key="9">
    <source>
        <dbReference type="EMBL" id="AXX85412.1"/>
    </source>
</evidence>
<reference evidence="10 12" key="1">
    <citation type="submission" date="2017-09" db="EMBL/GenBank/DDBJ databases">
        <title>Genomics of the genus Arcobacter.</title>
        <authorList>
            <person name="Perez-Cataluna A."/>
            <person name="Figueras M.J."/>
            <person name="Salas-Masso N."/>
        </authorList>
    </citation>
    <scope>NUCLEOTIDE SEQUENCE [LARGE SCALE GENOMIC DNA]</scope>
    <source>
        <strain evidence="10 12">LMG 6621</strain>
    </source>
</reference>
<feature type="transmembrane region" description="Helical" evidence="8">
    <location>
        <begin position="6"/>
        <end position="25"/>
    </location>
</feature>
<protein>
    <submittedName>
        <fullName evidence="10">Cation acetate symporter</fullName>
    </submittedName>
    <submittedName>
        <fullName evidence="9">Cation:acetate symporter</fullName>
    </submittedName>
</protein>
<feature type="transmembrane region" description="Helical" evidence="8">
    <location>
        <begin position="275"/>
        <end position="298"/>
    </location>
</feature>
<feature type="transmembrane region" description="Helical" evidence="8">
    <location>
        <begin position="441"/>
        <end position="465"/>
    </location>
</feature>
<feature type="transmembrane region" description="Helical" evidence="8">
    <location>
        <begin position="472"/>
        <end position="490"/>
    </location>
</feature>
<evidence type="ECO:0000256" key="5">
    <source>
        <dbReference type="ARBA" id="ARBA00022989"/>
    </source>
</evidence>
<dbReference type="GO" id="GO:0022857">
    <property type="term" value="F:transmembrane transporter activity"/>
    <property type="evidence" value="ECO:0007669"/>
    <property type="project" value="InterPro"/>
</dbReference>
<dbReference type="Proteomes" id="UP000262029">
    <property type="component" value="Chromosome"/>
</dbReference>
<name>A0AAD0SNG6_9BACT</name>
<feature type="transmembrane region" description="Helical" evidence="8">
    <location>
        <begin position="238"/>
        <end position="263"/>
    </location>
</feature>
<evidence type="ECO:0000256" key="7">
    <source>
        <dbReference type="RuleBase" id="RU362091"/>
    </source>
</evidence>
<comment type="similarity">
    <text evidence="2 7">Belongs to the sodium:solute symporter (SSF) (TC 2.A.21) family.</text>
</comment>
<dbReference type="InterPro" id="IPR038377">
    <property type="entry name" value="Na/Glc_symporter_sf"/>
</dbReference>
<organism evidence="9 11">
    <name type="scientific">Aliarcobacter skirrowii CCUG 10374</name>
    <dbReference type="NCBI Taxonomy" id="1032239"/>
    <lineage>
        <taxon>Bacteria</taxon>
        <taxon>Pseudomonadati</taxon>
        <taxon>Campylobacterota</taxon>
        <taxon>Epsilonproteobacteria</taxon>
        <taxon>Campylobacterales</taxon>
        <taxon>Arcobacteraceae</taxon>
        <taxon>Aliarcobacter</taxon>
    </lineage>
</organism>